<feature type="domain" description="SH3b" evidence="1">
    <location>
        <begin position="166"/>
        <end position="230"/>
    </location>
</feature>
<reference evidence="3 4" key="1">
    <citation type="submission" date="2024-03" db="EMBL/GenBank/DDBJ databases">
        <title>Human intestinal bacterial collection.</title>
        <authorList>
            <person name="Pauvert C."/>
            <person name="Hitch T.C.A."/>
            <person name="Clavel T."/>
        </authorList>
    </citation>
    <scope>NUCLEOTIDE SEQUENCE [LARGE SCALE GENOMIC DNA]</scope>
    <source>
        <strain evidence="3 4">CLA-AA-H185</strain>
    </source>
</reference>
<dbReference type="SUPFAM" id="SSF55383">
    <property type="entry name" value="Copper amine oxidase, domain N"/>
    <property type="match status" value="1"/>
</dbReference>
<dbReference type="PROSITE" id="PS51781">
    <property type="entry name" value="SH3B"/>
    <property type="match status" value="1"/>
</dbReference>
<dbReference type="InterPro" id="IPR029070">
    <property type="entry name" value="Chitinase_insertion_sf"/>
</dbReference>
<keyword evidence="3" id="KW-0378">Hydrolase</keyword>
<dbReference type="EMBL" id="JBBMEX010000014">
    <property type="protein sequence ID" value="MEQ2558643.1"/>
    <property type="molecule type" value="Genomic_DNA"/>
</dbReference>
<evidence type="ECO:0000313" key="4">
    <source>
        <dbReference type="Proteomes" id="UP001454489"/>
    </source>
</evidence>
<name>A0ABV1HG06_9FIRM</name>
<dbReference type="InterPro" id="IPR017853">
    <property type="entry name" value="GH"/>
</dbReference>
<proteinExistence type="predicted"/>
<gene>
    <name evidence="3" type="ORF">WMO43_12300</name>
</gene>
<dbReference type="InterPro" id="IPR003646">
    <property type="entry name" value="SH3-like_bac-type"/>
</dbReference>
<dbReference type="Proteomes" id="UP001454489">
    <property type="component" value="Unassembled WGS sequence"/>
</dbReference>
<feature type="domain" description="GH18" evidence="2">
    <location>
        <begin position="250"/>
        <end position="566"/>
    </location>
</feature>
<dbReference type="GO" id="GO:0016787">
    <property type="term" value="F:hydrolase activity"/>
    <property type="evidence" value="ECO:0007669"/>
    <property type="project" value="UniProtKB-KW"/>
</dbReference>
<dbReference type="InterPro" id="IPR001223">
    <property type="entry name" value="Glyco_hydro18_cat"/>
</dbReference>
<dbReference type="SMART" id="SM00636">
    <property type="entry name" value="Glyco_18"/>
    <property type="match status" value="1"/>
</dbReference>
<dbReference type="Pfam" id="PF08239">
    <property type="entry name" value="SH3_3"/>
    <property type="match status" value="1"/>
</dbReference>
<dbReference type="Gene3D" id="2.30.30.40">
    <property type="entry name" value="SH3 Domains"/>
    <property type="match status" value="1"/>
</dbReference>
<dbReference type="PANTHER" id="PTHR46066">
    <property type="entry name" value="CHITINASE DOMAIN-CONTAINING PROTEIN 1 FAMILY MEMBER"/>
    <property type="match status" value="1"/>
</dbReference>
<dbReference type="InterPro" id="IPR011583">
    <property type="entry name" value="Chitinase_II/V-like_cat"/>
</dbReference>
<evidence type="ECO:0000313" key="3">
    <source>
        <dbReference type="EMBL" id="MEQ2558643.1"/>
    </source>
</evidence>
<keyword evidence="4" id="KW-1185">Reference proteome</keyword>
<dbReference type="InterPro" id="IPR036582">
    <property type="entry name" value="Mao_N_sf"/>
</dbReference>
<accession>A0ABV1HG06</accession>
<evidence type="ECO:0000259" key="1">
    <source>
        <dbReference type="PROSITE" id="PS51781"/>
    </source>
</evidence>
<sequence>MKKKTSPVLAVVLLIVVVVLMLTGKAVIEKYVPSKEKADLKEYYQLKEADDTAVIVDNVKQDTTAKLVAGKIYIEYRFLHDTLNQRFYWDGNENKLLYTTPSEVTSVAAGSSEYQTAKEKHTENYTIVYADADKTYVALDFVKKYTNIKYKMYKDPNRITLTKTWGTIEQSSVKKDAELRVKGGIKSPILRTVKKDETVTIVESGEKWTKVCTKDGYIGYVKNRQLDKAEKKELKSDFKEPQITHNLKKEKINMAWHQVTEPTANSTLANVISATKGVNVISPTWFYLDDNNGGIKTLVSSDYVTYAHQHNVEVWALVSNLENPDVDTTQVLTHTSTRENLTNNLISAAIRYDLDGINVDMEALSTDAGEGYIQFIRELSIKCKKNDLVLSIDNYVPSSYTAFYNRKEQSCFADYIIIMGYDEHYKGSEEAGSVASIDFVKNGIKDTLKEVPAEQTILALPFYTRLWAETTGEDKKVTVTSEVVKMNNQQTVVNNSGASPKWSDKYGQYYIEYQKDGKTYKMWMEESQSIEQKLKAAKKAKIAGTSVWKLGMEDPTVWDTIIKYVN</sequence>
<dbReference type="InterPro" id="IPR012854">
    <property type="entry name" value="Cu_amine_oxidase-like_N"/>
</dbReference>
<comment type="caution">
    <text evidence="3">The sequence shown here is derived from an EMBL/GenBank/DDBJ whole genome shotgun (WGS) entry which is preliminary data.</text>
</comment>
<dbReference type="Pfam" id="PF00704">
    <property type="entry name" value="Glyco_hydro_18"/>
    <property type="match status" value="1"/>
</dbReference>
<dbReference type="PROSITE" id="PS51910">
    <property type="entry name" value="GH18_2"/>
    <property type="match status" value="1"/>
</dbReference>
<dbReference type="Pfam" id="PF07833">
    <property type="entry name" value="Cu_amine_oxidN1"/>
    <property type="match status" value="1"/>
</dbReference>
<dbReference type="RefSeq" id="WP_178050523.1">
    <property type="nucleotide sequence ID" value="NZ_JBBMEX010000014.1"/>
</dbReference>
<protein>
    <submittedName>
        <fullName evidence="3">Glycosyl hydrolase family 18 protein</fullName>
    </submittedName>
</protein>
<organism evidence="3 4">
    <name type="scientific">Maccoyibacter intestinihominis</name>
    <dbReference type="NCBI Taxonomy" id="3133499"/>
    <lineage>
        <taxon>Bacteria</taxon>
        <taxon>Bacillati</taxon>
        <taxon>Bacillota</taxon>
        <taxon>Clostridia</taxon>
        <taxon>Lachnospirales</taxon>
        <taxon>Lachnospiraceae</taxon>
        <taxon>Maccoyibacter</taxon>
    </lineage>
</organism>
<evidence type="ECO:0000259" key="2">
    <source>
        <dbReference type="PROSITE" id="PS51910"/>
    </source>
</evidence>
<dbReference type="PANTHER" id="PTHR46066:SF2">
    <property type="entry name" value="CHITINASE DOMAIN-CONTAINING PROTEIN 1"/>
    <property type="match status" value="1"/>
</dbReference>
<dbReference type="SUPFAM" id="SSF51445">
    <property type="entry name" value="(Trans)glycosidases"/>
    <property type="match status" value="1"/>
</dbReference>
<dbReference type="Gene3D" id="3.10.50.10">
    <property type="match status" value="1"/>
</dbReference>
<dbReference type="Gene3D" id="3.20.20.80">
    <property type="entry name" value="Glycosidases"/>
    <property type="match status" value="1"/>
</dbReference>